<geneLocation type="plasmid" evidence="2 3">
    <name>pLPU83d</name>
</geneLocation>
<dbReference type="PATRIC" id="fig|348824.6.peg.5601"/>
<dbReference type="Proteomes" id="UP000019443">
    <property type="component" value="Plasmid pLPU83d"/>
</dbReference>
<evidence type="ECO:0000313" key="3">
    <source>
        <dbReference type="Proteomes" id="UP000019443"/>
    </source>
</evidence>
<keyword evidence="1" id="KW-0812">Transmembrane</keyword>
<gene>
    <name evidence="2" type="ORF">LPU83_pLPU83d_0017</name>
</gene>
<dbReference type="HOGENOM" id="CLU_2882904_0_0_5"/>
<accession>W6RRC5</accession>
<evidence type="ECO:0000256" key="1">
    <source>
        <dbReference type="SAM" id="Phobius"/>
    </source>
</evidence>
<keyword evidence="1" id="KW-1133">Transmembrane helix</keyword>
<name>W6RRC5_9HYPH</name>
<dbReference type="AlphaFoldDB" id="W6RRC5"/>
<protein>
    <submittedName>
        <fullName evidence="2">Membrane protein</fullName>
    </submittedName>
</protein>
<keyword evidence="1" id="KW-0472">Membrane</keyword>
<evidence type="ECO:0000313" key="2">
    <source>
        <dbReference type="EMBL" id="CDM61388.1"/>
    </source>
</evidence>
<proteinExistence type="predicted"/>
<feature type="transmembrane region" description="Helical" evidence="1">
    <location>
        <begin position="7"/>
        <end position="29"/>
    </location>
</feature>
<reference evidence="2" key="1">
    <citation type="submission" date="2013-11" db="EMBL/GenBank/DDBJ databases">
        <title>Draft genome sequence of the broad-host-range Rhizobium sp. LPU83 strain, a member of the low-genetic diversity Oregon-like Rhizobium sp. group.</title>
        <authorList>
            <person name="Wibberg D."/>
            <person name="Puehler A."/>
            <person name="Schlueter A."/>
        </authorList>
    </citation>
    <scope>NUCLEOTIDE SEQUENCE [LARGE SCALE GENOMIC DNA]</scope>
    <source>
        <strain evidence="2">LPU83</strain>
        <plasmid evidence="2">pLPU83d</plasmid>
    </source>
</reference>
<keyword evidence="2" id="KW-0614">Plasmid</keyword>
<keyword evidence="3" id="KW-1185">Reference proteome</keyword>
<organism evidence="2 3">
    <name type="scientific">Rhizobium favelukesii</name>
    <dbReference type="NCBI Taxonomy" id="348824"/>
    <lineage>
        <taxon>Bacteria</taxon>
        <taxon>Pseudomonadati</taxon>
        <taxon>Pseudomonadota</taxon>
        <taxon>Alphaproteobacteria</taxon>
        <taxon>Hyphomicrobiales</taxon>
        <taxon>Rhizobiaceae</taxon>
        <taxon>Rhizobium/Agrobacterium group</taxon>
        <taxon>Rhizobium</taxon>
    </lineage>
</organism>
<dbReference type="KEGG" id="rhl:LPU83_pLPU83d_0017"/>
<sequence>MNNIAKLLVQSAMAALTICGFLVITLPFVLDRQDMPDHRTFLAMFVAMAISLWAYELIFKRDR</sequence>
<dbReference type="RefSeq" id="WP_024315243.1">
    <property type="nucleotide sequence ID" value="NZ_ATTO01000019.1"/>
</dbReference>
<feature type="transmembrane region" description="Helical" evidence="1">
    <location>
        <begin position="41"/>
        <end position="59"/>
    </location>
</feature>
<dbReference type="EMBL" id="HG916855">
    <property type="protein sequence ID" value="CDM61388.1"/>
    <property type="molecule type" value="Genomic_DNA"/>
</dbReference>